<evidence type="ECO:0000313" key="2">
    <source>
        <dbReference type="Proteomes" id="UP001261871"/>
    </source>
</evidence>
<name>A0ABU1S3S5_9FLAO</name>
<sequence>MAPFRPIDVIFPQNRIKKVIEVLHDGTVNSPNEFSIAKLELKNGNTCYGLRYNVNEWNENNPDLGYPTCRPGNPTWFILPDENDLLKVMNKVFLSK</sequence>
<reference evidence="1 2" key="1">
    <citation type="submission" date="2023-07" db="EMBL/GenBank/DDBJ databases">
        <title>Sorghum-associated microbial communities from plants grown in Nebraska, USA.</title>
        <authorList>
            <person name="Schachtman D."/>
        </authorList>
    </citation>
    <scope>NUCLEOTIDE SEQUENCE [LARGE SCALE GENOMIC DNA]</scope>
    <source>
        <strain evidence="1 2">BE124</strain>
    </source>
</reference>
<organism evidence="1 2">
    <name type="scientific">Flavobacterium granuli</name>
    <dbReference type="NCBI Taxonomy" id="280093"/>
    <lineage>
        <taxon>Bacteria</taxon>
        <taxon>Pseudomonadati</taxon>
        <taxon>Bacteroidota</taxon>
        <taxon>Flavobacteriia</taxon>
        <taxon>Flavobacteriales</taxon>
        <taxon>Flavobacteriaceae</taxon>
        <taxon>Flavobacterium</taxon>
    </lineage>
</organism>
<protein>
    <submittedName>
        <fullName evidence="1">Uncharacterized protein</fullName>
    </submittedName>
</protein>
<dbReference type="RefSeq" id="WP_310007030.1">
    <property type="nucleotide sequence ID" value="NZ_JAVDTX010000005.1"/>
</dbReference>
<keyword evidence="2" id="KW-1185">Reference proteome</keyword>
<evidence type="ECO:0000313" key="1">
    <source>
        <dbReference type="EMBL" id="MDR6845592.1"/>
    </source>
</evidence>
<proteinExistence type="predicted"/>
<dbReference type="Proteomes" id="UP001261871">
    <property type="component" value="Unassembled WGS sequence"/>
</dbReference>
<gene>
    <name evidence="1" type="ORF">J2W95_002302</name>
</gene>
<dbReference type="EMBL" id="JAVDTX010000005">
    <property type="protein sequence ID" value="MDR6845592.1"/>
    <property type="molecule type" value="Genomic_DNA"/>
</dbReference>
<accession>A0ABU1S3S5</accession>
<comment type="caution">
    <text evidence="1">The sequence shown here is derived from an EMBL/GenBank/DDBJ whole genome shotgun (WGS) entry which is preliminary data.</text>
</comment>